<dbReference type="EMBL" id="VWLE01000042">
    <property type="protein sequence ID" value="KAA3953590.1"/>
    <property type="molecule type" value="Genomic_DNA"/>
</dbReference>
<evidence type="ECO:0000259" key="6">
    <source>
        <dbReference type="Pfam" id="PF07980"/>
    </source>
</evidence>
<dbReference type="Gene3D" id="1.25.40.390">
    <property type="match status" value="1"/>
</dbReference>
<comment type="caution">
    <text evidence="8">The sequence shown here is derived from an EMBL/GenBank/DDBJ whole genome shotgun (WGS) entry which is preliminary data.</text>
</comment>
<comment type="subcellular location">
    <subcellularLocation>
        <location evidence="1">Cell outer membrane</location>
    </subcellularLocation>
</comment>
<keyword evidence="3" id="KW-0732">Signal</keyword>
<organism evidence="8 9">
    <name type="scientific">Bacteroides ovatus</name>
    <dbReference type="NCBI Taxonomy" id="28116"/>
    <lineage>
        <taxon>Bacteria</taxon>
        <taxon>Pseudomonadati</taxon>
        <taxon>Bacteroidota</taxon>
        <taxon>Bacteroidia</taxon>
        <taxon>Bacteroidales</taxon>
        <taxon>Bacteroidaceae</taxon>
        <taxon>Bacteroides</taxon>
    </lineage>
</organism>
<dbReference type="Pfam" id="PF14322">
    <property type="entry name" value="SusD-like_3"/>
    <property type="match status" value="1"/>
</dbReference>
<dbReference type="STRING" id="28116.Bovatus_02443"/>
<reference evidence="8 9" key="1">
    <citation type="journal article" date="2019" name="Nat. Med.">
        <title>A library of human gut bacterial isolates paired with longitudinal multiomics data enables mechanistic microbiome research.</title>
        <authorList>
            <person name="Poyet M."/>
            <person name="Groussin M."/>
            <person name="Gibbons S.M."/>
            <person name="Avila-Pacheco J."/>
            <person name="Jiang X."/>
            <person name="Kearney S.M."/>
            <person name="Perrotta A.R."/>
            <person name="Berdy B."/>
            <person name="Zhao S."/>
            <person name="Lieberman T.D."/>
            <person name="Swanson P.K."/>
            <person name="Smith M."/>
            <person name="Roesemann S."/>
            <person name="Alexander J.E."/>
            <person name="Rich S.A."/>
            <person name="Livny J."/>
            <person name="Vlamakis H."/>
            <person name="Clish C."/>
            <person name="Bullock K."/>
            <person name="Deik A."/>
            <person name="Scott J."/>
            <person name="Pierce K.A."/>
            <person name="Xavier R.J."/>
            <person name="Alm E.J."/>
        </authorList>
    </citation>
    <scope>NUCLEOTIDE SEQUENCE [LARGE SCALE GENOMIC DNA]</scope>
    <source>
        <strain evidence="8 9">BIOML-A163</strain>
    </source>
</reference>
<comment type="similarity">
    <text evidence="2">Belongs to the SusD family.</text>
</comment>
<feature type="domain" description="RagB/SusD" evidence="6">
    <location>
        <begin position="398"/>
        <end position="535"/>
    </location>
</feature>
<keyword evidence="5" id="KW-0998">Cell outer membrane</keyword>
<evidence type="ECO:0000256" key="3">
    <source>
        <dbReference type="ARBA" id="ARBA00022729"/>
    </source>
</evidence>
<dbReference type="AlphaFoldDB" id="A0A139L421"/>
<dbReference type="Proteomes" id="UP000323717">
    <property type="component" value="Unassembled WGS sequence"/>
</dbReference>
<sequence>MFLRKPVTKEKIENMNKNKLFKVFVMIAFIMCSCEDNFDPKMYGTLNVSNYPVTEAEYESFMMTCYMPFTTTWTYWIGAGTSGNQHGWYIPAGGVLKFFDYPTDEVAVWNNGWGGGYYFLSKADFSQCVYYASGTLSDENPNHFPKVSEISYFTNVIGTLEKASTEVVSEERKREFIAEARLCRGLMMYYLLHVYGPVPLIVDPNDLINPSKLENLVRPTLQQMTEWIMADFEYAYQYIADTQPEQGRYNKDYARVCIMRHCLNEGYYMSGYYQKAIDMYNELKGRYSLFKKGDNPYIEQFKNANNFNSEVIMAVSCDETADGTNKSGNFNPLMMLATPDNAARVDDQGNPTPFYLQGQGWGQTFNVSPKFWDTYDPSDKRREVILTKYYTTAGTWIDRNTTTWDGFIINKFPVETATAFQGTDIPLARWADVLLMYAEAEVRKNNAAPSADAIAAVNEVRKRAGLGDLPSSATANVEAFLDALLTERGHEMLYEGMRKIDLIRFNQYAQRTAKIKGVAPTHQYVPIPNYAVQQASESYGKVLVQTFEREGWKADLAAARN</sequence>
<accession>A0A139L421</accession>
<evidence type="ECO:0000313" key="8">
    <source>
        <dbReference type="EMBL" id="KAA3953590.1"/>
    </source>
</evidence>
<keyword evidence="4" id="KW-0472">Membrane</keyword>
<dbReference type="Pfam" id="PF07980">
    <property type="entry name" value="SusD_RagB"/>
    <property type="match status" value="1"/>
</dbReference>
<evidence type="ECO:0000256" key="4">
    <source>
        <dbReference type="ARBA" id="ARBA00023136"/>
    </source>
</evidence>
<dbReference type="SUPFAM" id="SSF48452">
    <property type="entry name" value="TPR-like"/>
    <property type="match status" value="1"/>
</dbReference>
<evidence type="ECO:0000256" key="5">
    <source>
        <dbReference type="ARBA" id="ARBA00023237"/>
    </source>
</evidence>
<evidence type="ECO:0000313" key="9">
    <source>
        <dbReference type="Proteomes" id="UP000323717"/>
    </source>
</evidence>
<dbReference type="InterPro" id="IPR011990">
    <property type="entry name" value="TPR-like_helical_dom_sf"/>
</dbReference>
<dbReference type="InterPro" id="IPR033985">
    <property type="entry name" value="SusD-like_N"/>
</dbReference>
<proteinExistence type="inferred from homology"/>
<dbReference type="PROSITE" id="PS51257">
    <property type="entry name" value="PROKAR_LIPOPROTEIN"/>
    <property type="match status" value="1"/>
</dbReference>
<protein>
    <submittedName>
        <fullName evidence="8">RagB/SusD family nutrient uptake outer membrane protein</fullName>
    </submittedName>
</protein>
<evidence type="ECO:0000256" key="2">
    <source>
        <dbReference type="ARBA" id="ARBA00006275"/>
    </source>
</evidence>
<name>A0A139L421_BACOV</name>
<gene>
    <name evidence="8" type="ORF">F3D71_05290</name>
</gene>
<dbReference type="GO" id="GO:0009279">
    <property type="term" value="C:cell outer membrane"/>
    <property type="evidence" value="ECO:0007669"/>
    <property type="project" value="UniProtKB-SubCell"/>
</dbReference>
<evidence type="ECO:0000259" key="7">
    <source>
        <dbReference type="Pfam" id="PF14322"/>
    </source>
</evidence>
<dbReference type="InterPro" id="IPR012944">
    <property type="entry name" value="SusD_RagB_dom"/>
</dbReference>
<feature type="domain" description="SusD-like N-terminal" evidence="7">
    <location>
        <begin position="159"/>
        <end position="244"/>
    </location>
</feature>
<evidence type="ECO:0000256" key="1">
    <source>
        <dbReference type="ARBA" id="ARBA00004442"/>
    </source>
</evidence>